<feature type="transmembrane region" description="Helical" evidence="16">
    <location>
        <begin position="116"/>
        <end position="133"/>
    </location>
</feature>
<keyword evidence="6 16" id="KW-0679">Respiratory chain</keyword>
<evidence type="ECO:0000256" key="5">
    <source>
        <dbReference type="ARBA" id="ARBA00022448"/>
    </source>
</evidence>
<dbReference type="Pfam" id="PF01059">
    <property type="entry name" value="Oxidored_q5_N"/>
    <property type="match status" value="1"/>
</dbReference>
<feature type="transmembrane region" description="Helical" evidence="16">
    <location>
        <begin position="189"/>
        <end position="209"/>
    </location>
</feature>
<evidence type="ECO:0000256" key="13">
    <source>
        <dbReference type="ARBA" id="ARBA00023128"/>
    </source>
</evidence>
<dbReference type="InterPro" id="IPR003918">
    <property type="entry name" value="NADH_UbQ_OxRdtase"/>
</dbReference>
<accession>A0A4D6FR40</accession>
<evidence type="ECO:0000259" key="17">
    <source>
        <dbReference type="Pfam" id="PF00361"/>
    </source>
</evidence>
<dbReference type="GO" id="GO:0008137">
    <property type="term" value="F:NADH dehydrogenase (ubiquinone) activity"/>
    <property type="evidence" value="ECO:0007669"/>
    <property type="project" value="UniProtKB-UniRule"/>
</dbReference>
<dbReference type="GO" id="GO:0003954">
    <property type="term" value="F:NADH dehydrogenase activity"/>
    <property type="evidence" value="ECO:0007669"/>
    <property type="project" value="TreeGrafter"/>
</dbReference>
<protein>
    <recommendedName>
        <fullName evidence="4 16">NADH-ubiquinone oxidoreductase chain 4</fullName>
        <ecNumber evidence="3 16">7.1.1.2</ecNumber>
    </recommendedName>
</protein>
<dbReference type="GeneID" id="40143711"/>
<keyword evidence="14 16" id="KW-0472">Membrane</keyword>
<dbReference type="NCBIfam" id="TIGR01972">
    <property type="entry name" value="NDH_I_M"/>
    <property type="match status" value="1"/>
</dbReference>
<comment type="subcellular location">
    <subcellularLocation>
        <location evidence="1 16">Mitochondrion membrane</location>
        <topology evidence="1 16">Multi-pass membrane protein</topology>
    </subcellularLocation>
</comment>
<keyword evidence="7 16" id="KW-0812">Transmembrane</keyword>
<dbReference type="InterPro" id="IPR001750">
    <property type="entry name" value="ND/Mrp_TM"/>
</dbReference>
<dbReference type="PRINTS" id="PR01437">
    <property type="entry name" value="NUOXDRDTASE4"/>
</dbReference>
<evidence type="ECO:0000256" key="16">
    <source>
        <dbReference type="RuleBase" id="RU003297"/>
    </source>
</evidence>
<gene>
    <name evidence="19" type="primary">ND4</name>
</gene>
<feature type="domain" description="NADH:ubiquinone oxidoreductase chain 4 N-terminal" evidence="18">
    <location>
        <begin position="1"/>
        <end position="108"/>
    </location>
</feature>
<keyword evidence="5 16" id="KW-0813">Transport</keyword>
<dbReference type="InterPro" id="IPR010227">
    <property type="entry name" value="NADH_Q_OxRdtase_chainM/4"/>
</dbReference>
<evidence type="ECO:0000256" key="15">
    <source>
        <dbReference type="ARBA" id="ARBA00049551"/>
    </source>
</evidence>
<dbReference type="RefSeq" id="YP_009631793.1">
    <property type="nucleotide sequence ID" value="NC_042233.1"/>
</dbReference>
<evidence type="ECO:0000313" key="19">
    <source>
        <dbReference type="EMBL" id="QCB20164.1"/>
    </source>
</evidence>
<keyword evidence="12 16" id="KW-0830">Ubiquinone</keyword>
<evidence type="ECO:0000256" key="14">
    <source>
        <dbReference type="ARBA" id="ARBA00023136"/>
    </source>
</evidence>
<dbReference type="GO" id="GO:0042773">
    <property type="term" value="P:ATP synthesis coupled electron transport"/>
    <property type="evidence" value="ECO:0007669"/>
    <property type="project" value="InterPro"/>
</dbReference>
<name>A0A4D6FR40_9CHAR</name>
<evidence type="ECO:0000256" key="12">
    <source>
        <dbReference type="ARBA" id="ARBA00023075"/>
    </source>
</evidence>
<keyword evidence="13 16" id="KW-0496">Mitochondrion</keyword>
<evidence type="ECO:0000256" key="6">
    <source>
        <dbReference type="ARBA" id="ARBA00022660"/>
    </source>
</evidence>
<dbReference type="GO" id="GO:0048039">
    <property type="term" value="F:ubiquinone binding"/>
    <property type="evidence" value="ECO:0007669"/>
    <property type="project" value="TreeGrafter"/>
</dbReference>
<keyword evidence="10 16" id="KW-1133">Transmembrane helix</keyword>
<sequence length="458" mass="51034">MLKIILPTIMLAPTALLSPPKFLWANTTSYSLLIATLSLQWLTPTYYPYKSLTPWTGIDQISSPLLILSCWLLPLMILASQNHLQNEPLTRKRIFILTLITIQPFIIVAFSTTELMLFYIAFEATLIPTLILITRWGNQPERLSAGIYLLFYTLISSLPLLVTILHLHAQTGTLNLMIMTLTHPALTNSWTGILSSLALLMAFMVKAPLYGLHLWLPKAHVEAPIAGSMLLAALLLKLGGYGIMRLTMLMSPLSNNLHYPFLTLALWGALMTSSICLRQTDLKSLIAYSSVSHMGLVIAACMIQTHWSFTGAMILMISHGLTSSMLFCLANTNYERTHSRILLLTRGLQPLLPLMATWWLMANLTNMALPPTTNLMAELTIMIALFNWSTFTIILTGIATLLTASYTLFMLLMTQRGVLPSHITSIQNSNTREHLLMALHIIPLLLLILKPELISGTP</sequence>
<dbReference type="EMBL" id="MK108195">
    <property type="protein sequence ID" value="QCB20164.1"/>
    <property type="molecule type" value="Genomic_DNA"/>
</dbReference>
<comment type="catalytic activity">
    <reaction evidence="15 16">
        <text>a ubiquinone + NADH + 5 H(+)(in) = a ubiquinol + NAD(+) + 4 H(+)(out)</text>
        <dbReference type="Rhea" id="RHEA:29091"/>
        <dbReference type="Rhea" id="RHEA-COMP:9565"/>
        <dbReference type="Rhea" id="RHEA-COMP:9566"/>
        <dbReference type="ChEBI" id="CHEBI:15378"/>
        <dbReference type="ChEBI" id="CHEBI:16389"/>
        <dbReference type="ChEBI" id="CHEBI:17976"/>
        <dbReference type="ChEBI" id="CHEBI:57540"/>
        <dbReference type="ChEBI" id="CHEBI:57945"/>
        <dbReference type="EC" id="7.1.1.2"/>
    </reaction>
</comment>
<keyword evidence="8" id="KW-1278">Translocase</keyword>
<feature type="transmembrane region" description="Helical" evidence="16">
    <location>
        <begin position="259"/>
        <end position="278"/>
    </location>
</feature>
<evidence type="ECO:0000256" key="9">
    <source>
        <dbReference type="ARBA" id="ARBA00022982"/>
    </source>
</evidence>
<feature type="domain" description="NADH:quinone oxidoreductase/Mrp antiporter transmembrane" evidence="17">
    <location>
        <begin position="113"/>
        <end position="403"/>
    </location>
</feature>
<evidence type="ECO:0000256" key="2">
    <source>
        <dbReference type="ARBA" id="ARBA00009025"/>
    </source>
</evidence>
<dbReference type="EC" id="7.1.1.2" evidence="3 16"/>
<dbReference type="GO" id="GO:0015990">
    <property type="term" value="P:electron transport coupled proton transport"/>
    <property type="evidence" value="ECO:0007669"/>
    <property type="project" value="TreeGrafter"/>
</dbReference>
<evidence type="ECO:0000256" key="10">
    <source>
        <dbReference type="ARBA" id="ARBA00022989"/>
    </source>
</evidence>
<dbReference type="GO" id="GO:0031966">
    <property type="term" value="C:mitochondrial membrane"/>
    <property type="evidence" value="ECO:0007669"/>
    <property type="project" value="UniProtKB-SubCell"/>
</dbReference>
<comment type="function">
    <text evidence="16">Core subunit of the mitochondrial membrane respiratory chain NADH dehydrogenase (Complex I) which catalyzes electron transfer from NADH through the respiratory chain, using ubiquinone as an electron acceptor. Essential for the catalytic activity and assembly of complex I.</text>
</comment>
<dbReference type="InterPro" id="IPR000260">
    <property type="entry name" value="NADH4_N"/>
</dbReference>
<reference evidence="19" key="1">
    <citation type="submission" date="2018-10" db="EMBL/GenBank/DDBJ databases">
        <authorList>
            <person name="Sharko F."/>
            <person name="Nedoluzhko A."/>
            <person name="Rastorguev S."/>
            <person name="Tsygankova S."/>
            <person name="Boulygina E."/>
        </authorList>
    </citation>
    <scope>NUCLEOTIDE SEQUENCE</scope>
    <source>
        <strain evidence="19">Lib4-2</strain>
    </source>
</reference>
<feature type="transmembrane region" description="Helical" evidence="16">
    <location>
        <begin position="221"/>
        <end position="239"/>
    </location>
</feature>
<feature type="transmembrane region" description="Helical" evidence="16">
    <location>
        <begin position="381"/>
        <end position="414"/>
    </location>
</feature>
<feature type="transmembrane region" description="Helical" evidence="16">
    <location>
        <begin position="93"/>
        <end position="110"/>
    </location>
</feature>
<geneLocation type="mitochondrion" evidence="19"/>
<keyword evidence="9 16" id="KW-0249">Electron transport</keyword>
<evidence type="ECO:0000256" key="8">
    <source>
        <dbReference type="ARBA" id="ARBA00022967"/>
    </source>
</evidence>
<dbReference type="CTD" id="4538"/>
<feature type="transmembrane region" description="Helical" evidence="16">
    <location>
        <begin position="285"/>
        <end position="305"/>
    </location>
</feature>
<feature type="transmembrane region" description="Helical" evidence="16">
    <location>
        <begin position="145"/>
        <end position="169"/>
    </location>
</feature>
<evidence type="ECO:0000256" key="7">
    <source>
        <dbReference type="ARBA" id="ARBA00022692"/>
    </source>
</evidence>
<evidence type="ECO:0000256" key="11">
    <source>
        <dbReference type="ARBA" id="ARBA00023027"/>
    </source>
</evidence>
<evidence type="ECO:0000256" key="4">
    <source>
        <dbReference type="ARBA" id="ARBA00021006"/>
    </source>
</evidence>
<keyword evidence="11 16" id="KW-0520">NAD</keyword>
<feature type="transmembrane region" description="Helical" evidence="16">
    <location>
        <begin position="21"/>
        <end position="41"/>
    </location>
</feature>
<feature type="transmembrane region" description="Helical" evidence="16">
    <location>
        <begin position="311"/>
        <end position="329"/>
    </location>
</feature>
<reference evidence="19" key="2">
    <citation type="journal article" date="2019" name="Mitochondrial DNA A DNA Mapp Seq Anal">
        <title>Phylogenetic position of the presumably extinct slender-billed curlew, Numenius tenuirostris.</title>
        <authorList>
            <person name="Sharko F.S."/>
            <person name="Boulygina E.S."/>
            <person name="Rastorguev S.M."/>
            <person name="Tsygankova S.V."/>
            <person name="Tomkovich P.S."/>
            <person name="Nedoluzhko A.V."/>
        </authorList>
    </citation>
    <scope>NUCLEOTIDE SEQUENCE</scope>
    <source>
        <strain evidence="19">Lib4-2</strain>
    </source>
</reference>
<evidence type="ECO:0000259" key="18">
    <source>
        <dbReference type="Pfam" id="PF01059"/>
    </source>
</evidence>
<dbReference type="AlphaFoldDB" id="A0A4D6FR40"/>
<dbReference type="PANTHER" id="PTHR43507:SF20">
    <property type="entry name" value="NADH-UBIQUINONE OXIDOREDUCTASE CHAIN 4"/>
    <property type="match status" value="1"/>
</dbReference>
<evidence type="ECO:0000256" key="1">
    <source>
        <dbReference type="ARBA" id="ARBA00004225"/>
    </source>
</evidence>
<organism evidence="19">
    <name type="scientific">Numenius tenuirostris</name>
    <name type="common">Slender-billed curlew</name>
    <dbReference type="NCBI Taxonomy" id="2448458"/>
    <lineage>
        <taxon>Eukaryota</taxon>
        <taxon>Metazoa</taxon>
        <taxon>Chordata</taxon>
        <taxon>Craniata</taxon>
        <taxon>Vertebrata</taxon>
        <taxon>Euteleostomi</taxon>
        <taxon>Archelosauria</taxon>
        <taxon>Archosauria</taxon>
        <taxon>Dinosauria</taxon>
        <taxon>Saurischia</taxon>
        <taxon>Theropoda</taxon>
        <taxon>Coelurosauria</taxon>
        <taxon>Aves</taxon>
        <taxon>Neognathae</taxon>
        <taxon>Neoaves</taxon>
        <taxon>Charadriiformes</taxon>
        <taxon>Scolopacidae</taxon>
        <taxon>Numenius</taxon>
    </lineage>
</organism>
<comment type="similarity">
    <text evidence="2 16">Belongs to the complex I subunit 4 family.</text>
</comment>
<feature type="transmembrane region" description="Helical" evidence="16">
    <location>
        <begin position="61"/>
        <end position="81"/>
    </location>
</feature>
<evidence type="ECO:0000256" key="3">
    <source>
        <dbReference type="ARBA" id="ARBA00012944"/>
    </source>
</evidence>
<proteinExistence type="inferred from homology"/>
<dbReference type="PANTHER" id="PTHR43507">
    <property type="entry name" value="NADH-UBIQUINONE OXIDOREDUCTASE CHAIN 4"/>
    <property type="match status" value="1"/>
</dbReference>
<dbReference type="Pfam" id="PF00361">
    <property type="entry name" value="Proton_antipo_M"/>
    <property type="match status" value="1"/>
</dbReference>
<feature type="transmembrane region" description="Helical" evidence="16">
    <location>
        <begin position="341"/>
        <end position="361"/>
    </location>
</feature>